<accession>A0A6J7GIL0</accession>
<gene>
    <name evidence="1" type="ORF">UFOPK3576_00635</name>
</gene>
<reference evidence="1" key="1">
    <citation type="submission" date="2020-05" db="EMBL/GenBank/DDBJ databases">
        <authorList>
            <person name="Chiriac C."/>
            <person name="Salcher M."/>
            <person name="Ghai R."/>
            <person name="Kavagutti S V."/>
        </authorList>
    </citation>
    <scope>NUCLEOTIDE SEQUENCE</scope>
</reference>
<name>A0A6J7GIL0_9ZZZZ</name>
<dbReference type="EMBL" id="CAFBMO010000018">
    <property type="protein sequence ID" value="CAB4903973.1"/>
    <property type="molecule type" value="Genomic_DNA"/>
</dbReference>
<proteinExistence type="predicted"/>
<dbReference type="InterPro" id="IPR018561">
    <property type="entry name" value="AosR"/>
</dbReference>
<organism evidence="1">
    <name type="scientific">freshwater metagenome</name>
    <dbReference type="NCBI Taxonomy" id="449393"/>
    <lineage>
        <taxon>unclassified sequences</taxon>
        <taxon>metagenomes</taxon>
        <taxon>ecological metagenomes</taxon>
    </lineage>
</organism>
<dbReference type="AlphaFoldDB" id="A0A6J7GIL0"/>
<dbReference type="Pfam" id="PF09438">
    <property type="entry name" value="DUF2017"/>
    <property type="match status" value="1"/>
</dbReference>
<sequence length="181" mass="20674">MSSGFYREADARIVLRVEEVERLLLVSMAEQVLEIVAPRKADPDADPLFALVGIDPSTERPTSEVLLRLFPDAYGDDEEASSEFRRFTEHDLRQMKTAHANSVLETLQRSGDKVMLTYAMVPSWMGFLNDVRLALGVRIGIDDDFHDEVENFDRDDPRLPLLGVYDWLTYLQESLVQLMLP</sequence>
<protein>
    <submittedName>
        <fullName evidence="1">Unannotated protein</fullName>
    </submittedName>
</protein>
<evidence type="ECO:0000313" key="1">
    <source>
        <dbReference type="EMBL" id="CAB4903973.1"/>
    </source>
</evidence>